<evidence type="ECO:0000256" key="3">
    <source>
        <dbReference type="ARBA" id="ARBA00022490"/>
    </source>
</evidence>
<protein>
    <recommendedName>
        <fullName evidence="10">Ribosomal RNA small subunit methyltransferase E</fullName>
        <ecNumber evidence="10">2.1.1.193</ecNumber>
    </recommendedName>
</protein>
<dbReference type="GO" id="GO:0005737">
    <property type="term" value="C:cytoplasm"/>
    <property type="evidence" value="ECO:0007669"/>
    <property type="project" value="UniProtKB-SubCell"/>
</dbReference>
<dbReference type="EC" id="2.1.1.193" evidence="10"/>
<dbReference type="HOGENOM" id="CLU_067442_5_1_7"/>
<name>A9A0R1_DESOH</name>
<dbReference type="InterPro" id="IPR029028">
    <property type="entry name" value="Alpha/beta_knot_MTases"/>
</dbReference>
<evidence type="ECO:0000313" key="14">
    <source>
        <dbReference type="Proteomes" id="UP000008561"/>
    </source>
</evidence>
<keyword evidence="14" id="KW-1185">Reference proteome</keyword>
<proteinExistence type="inferred from homology"/>
<evidence type="ECO:0000313" key="13">
    <source>
        <dbReference type="EMBL" id="ABW67536.1"/>
    </source>
</evidence>
<dbReference type="Proteomes" id="UP000008561">
    <property type="component" value="Chromosome"/>
</dbReference>
<dbReference type="PANTHER" id="PTHR30027">
    <property type="entry name" value="RIBOSOMAL RNA SMALL SUBUNIT METHYLTRANSFERASE E"/>
    <property type="match status" value="1"/>
</dbReference>
<dbReference type="RefSeq" id="WP_012175152.1">
    <property type="nucleotide sequence ID" value="NC_009943.1"/>
</dbReference>
<dbReference type="KEGG" id="dol:Dole_1732"/>
<dbReference type="eggNOG" id="COG1385">
    <property type="taxonomic scope" value="Bacteria"/>
</dbReference>
<keyword evidence="7 10" id="KW-0949">S-adenosyl-L-methionine</keyword>
<dbReference type="SUPFAM" id="SSF88697">
    <property type="entry name" value="PUA domain-like"/>
    <property type="match status" value="1"/>
</dbReference>
<dbReference type="NCBIfam" id="NF008692">
    <property type="entry name" value="PRK11713.1-5"/>
    <property type="match status" value="1"/>
</dbReference>
<dbReference type="InterPro" id="IPR006700">
    <property type="entry name" value="RsmE"/>
</dbReference>
<dbReference type="PIRSF" id="PIRSF015601">
    <property type="entry name" value="MTase_slr0722"/>
    <property type="match status" value="1"/>
</dbReference>
<sequence length="245" mass="26692">MRRFFIDAAAAAGAICPITGPDANHIKNVLRMKPGDAIWLFNGAGMEFKGVIHSVDSEAVTVEITGAFSCATESPIRLTLAQAFLKDKKMDALVRQATELGVTRWIPVFTQRTIPRPDARRVSSRMERWQAIAAESLKQCGRGRLPEIEPPILFEDLLSRSDDWSLKIIFADAKAPGLNDTLPSQEATVRRVLVMIGPEGGFTPEEIDRAIKKGFIAASLGPRILKADTATVGACAIVQHLLGDM</sequence>
<dbReference type="NCBIfam" id="TIGR00046">
    <property type="entry name" value="RsmE family RNA methyltransferase"/>
    <property type="match status" value="1"/>
</dbReference>
<dbReference type="InterPro" id="IPR015947">
    <property type="entry name" value="PUA-like_sf"/>
</dbReference>
<evidence type="ECO:0000256" key="6">
    <source>
        <dbReference type="ARBA" id="ARBA00022679"/>
    </source>
</evidence>
<dbReference type="Gene3D" id="3.40.1280.10">
    <property type="match status" value="1"/>
</dbReference>
<keyword evidence="3 10" id="KW-0963">Cytoplasm</keyword>
<evidence type="ECO:0000256" key="2">
    <source>
        <dbReference type="ARBA" id="ARBA00005528"/>
    </source>
</evidence>
<reference evidence="13 14" key="1">
    <citation type="submission" date="2007-10" db="EMBL/GenBank/DDBJ databases">
        <title>Complete sequence of Desulfococcus oleovorans Hxd3.</title>
        <authorList>
            <consortium name="US DOE Joint Genome Institute"/>
            <person name="Copeland A."/>
            <person name="Lucas S."/>
            <person name="Lapidus A."/>
            <person name="Barry K."/>
            <person name="Glavina del Rio T."/>
            <person name="Dalin E."/>
            <person name="Tice H."/>
            <person name="Pitluck S."/>
            <person name="Kiss H."/>
            <person name="Brettin T."/>
            <person name="Bruce D."/>
            <person name="Detter J.C."/>
            <person name="Han C."/>
            <person name="Schmutz J."/>
            <person name="Larimer F."/>
            <person name="Land M."/>
            <person name="Hauser L."/>
            <person name="Kyrpides N."/>
            <person name="Kim E."/>
            <person name="Wawrik B."/>
            <person name="Richardson P."/>
        </authorList>
    </citation>
    <scope>NUCLEOTIDE SEQUENCE [LARGE SCALE GENOMIC DNA]</scope>
    <source>
        <strain evidence="14">DSM 6200 / JCM 39069 / Hxd3</strain>
    </source>
</reference>
<keyword evidence="6 10" id="KW-0808">Transferase</keyword>
<comment type="function">
    <text evidence="8 10">Specifically methylates the N3 position of the uracil ring of uridine 1498 (m3U1498) in 16S rRNA. Acts on the fully assembled 30S ribosomal subunit.</text>
</comment>
<evidence type="ECO:0000256" key="9">
    <source>
        <dbReference type="ARBA" id="ARBA00047944"/>
    </source>
</evidence>
<dbReference type="InterPro" id="IPR046887">
    <property type="entry name" value="RsmE_PUA-like"/>
</dbReference>
<dbReference type="InterPro" id="IPR046886">
    <property type="entry name" value="RsmE_MTase_dom"/>
</dbReference>
<dbReference type="Pfam" id="PF20260">
    <property type="entry name" value="PUA_4"/>
    <property type="match status" value="1"/>
</dbReference>
<gene>
    <name evidence="13" type="ordered locus">Dole_1732</name>
</gene>
<feature type="domain" description="Ribosomal RNA small subunit methyltransferase E PUA-like" evidence="12">
    <location>
        <begin position="18"/>
        <end position="64"/>
    </location>
</feature>
<dbReference type="OrthoDB" id="9815641at2"/>
<evidence type="ECO:0000256" key="4">
    <source>
        <dbReference type="ARBA" id="ARBA00022552"/>
    </source>
</evidence>
<feature type="domain" description="Ribosomal RNA small subunit methyltransferase E methyltransferase" evidence="11">
    <location>
        <begin position="73"/>
        <end position="239"/>
    </location>
</feature>
<dbReference type="CDD" id="cd18084">
    <property type="entry name" value="RsmE-like"/>
    <property type="match status" value="1"/>
</dbReference>
<evidence type="ECO:0000259" key="11">
    <source>
        <dbReference type="Pfam" id="PF04452"/>
    </source>
</evidence>
<dbReference type="EMBL" id="CP000859">
    <property type="protein sequence ID" value="ABW67536.1"/>
    <property type="molecule type" value="Genomic_DNA"/>
</dbReference>
<dbReference type="GO" id="GO:0070042">
    <property type="term" value="F:rRNA (uridine-N3-)-methyltransferase activity"/>
    <property type="evidence" value="ECO:0007669"/>
    <property type="project" value="TreeGrafter"/>
</dbReference>
<comment type="similarity">
    <text evidence="2 10">Belongs to the RNA methyltransferase RsmE family.</text>
</comment>
<dbReference type="Pfam" id="PF04452">
    <property type="entry name" value="Methyltrans_RNA"/>
    <property type="match status" value="1"/>
</dbReference>
<evidence type="ECO:0000256" key="8">
    <source>
        <dbReference type="ARBA" id="ARBA00025699"/>
    </source>
</evidence>
<accession>A9A0R1</accession>
<dbReference type="SUPFAM" id="SSF75217">
    <property type="entry name" value="alpha/beta knot"/>
    <property type="match status" value="1"/>
</dbReference>
<evidence type="ECO:0000259" key="12">
    <source>
        <dbReference type="Pfam" id="PF20260"/>
    </source>
</evidence>
<dbReference type="STRING" id="96561.Dole_1732"/>
<evidence type="ECO:0000256" key="5">
    <source>
        <dbReference type="ARBA" id="ARBA00022603"/>
    </source>
</evidence>
<evidence type="ECO:0000256" key="10">
    <source>
        <dbReference type="PIRNR" id="PIRNR015601"/>
    </source>
</evidence>
<evidence type="ECO:0000256" key="1">
    <source>
        <dbReference type="ARBA" id="ARBA00004496"/>
    </source>
</evidence>
<evidence type="ECO:0000256" key="7">
    <source>
        <dbReference type="ARBA" id="ARBA00022691"/>
    </source>
</evidence>
<dbReference type="PANTHER" id="PTHR30027:SF3">
    <property type="entry name" value="16S RRNA (URACIL(1498)-N(3))-METHYLTRANSFERASE"/>
    <property type="match status" value="1"/>
</dbReference>
<organism evidence="13 14">
    <name type="scientific">Desulfosudis oleivorans (strain DSM 6200 / JCM 39069 / Hxd3)</name>
    <name type="common">Desulfococcus oleovorans</name>
    <dbReference type="NCBI Taxonomy" id="96561"/>
    <lineage>
        <taxon>Bacteria</taxon>
        <taxon>Pseudomonadati</taxon>
        <taxon>Thermodesulfobacteriota</taxon>
        <taxon>Desulfobacteria</taxon>
        <taxon>Desulfobacterales</taxon>
        <taxon>Desulfosudaceae</taxon>
        <taxon>Desulfosudis</taxon>
    </lineage>
</organism>
<comment type="catalytic activity">
    <reaction evidence="9 10">
        <text>uridine(1498) in 16S rRNA + S-adenosyl-L-methionine = N(3)-methyluridine(1498) in 16S rRNA + S-adenosyl-L-homocysteine + H(+)</text>
        <dbReference type="Rhea" id="RHEA:42920"/>
        <dbReference type="Rhea" id="RHEA-COMP:10283"/>
        <dbReference type="Rhea" id="RHEA-COMP:10284"/>
        <dbReference type="ChEBI" id="CHEBI:15378"/>
        <dbReference type="ChEBI" id="CHEBI:57856"/>
        <dbReference type="ChEBI" id="CHEBI:59789"/>
        <dbReference type="ChEBI" id="CHEBI:65315"/>
        <dbReference type="ChEBI" id="CHEBI:74502"/>
        <dbReference type="EC" id="2.1.1.193"/>
    </reaction>
</comment>
<dbReference type="InterPro" id="IPR029026">
    <property type="entry name" value="tRNA_m1G_MTases_N"/>
</dbReference>
<dbReference type="AlphaFoldDB" id="A9A0R1"/>
<keyword evidence="4 10" id="KW-0698">rRNA processing</keyword>
<comment type="subcellular location">
    <subcellularLocation>
        <location evidence="1 10">Cytoplasm</location>
    </subcellularLocation>
</comment>
<keyword evidence="5 10" id="KW-0489">Methyltransferase</keyword>
<dbReference type="GO" id="GO:0070475">
    <property type="term" value="P:rRNA base methylation"/>
    <property type="evidence" value="ECO:0007669"/>
    <property type="project" value="TreeGrafter"/>
</dbReference>